<protein>
    <submittedName>
        <fullName evidence="1">Uncharacterized protein</fullName>
    </submittedName>
</protein>
<comment type="caution">
    <text evidence="1">The sequence shown here is derived from an EMBL/GenBank/DDBJ whole genome shotgun (WGS) entry which is preliminary data.</text>
</comment>
<dbReference type="Proteomes" id="UP001177260">
    <property type="component" value="Unassembled WGS sequence"/>
</dbReference>
<evidence type="ECO:0000313" key="2">
    <source>
        <dbReference type="Proteomes" id="UP001177260"/>
    </source>
</evidence>
<gene>
    <name evidence="1" type="ORF">N8T08_004268</name>
</gene>
<keyword evidence="2" id="KW-1185">Reference proteome</keyword>
<sequence>MSTASEDRSPKSTSSHSSSGPPKPSGTLQGQQSVFRVTLNQPGTGPSGMAVNPVYHARRAHRKSRAGCVKCKERRIKCDESKPHCLRCQKHGVDCLYEPPPVFKHDKDIVACLAERLPSLTSPDSTAYSLSLSAISKKINELLRLNPKDEKLSNNIRSLHHFHEHTMPTVNNGSTESFLWSKTIQLALQTPFLMHAIIGTATTHLCHILPNNSAYTAVEAYHWQRAINQYSQEISHAGSHNMDSLFSACFLMTVHTFRLETYNPHNSFVFSDNPNALNWFLLQSGLRHLLGLTRRWLTTSIYFDTFMASRNENPLFDDHRTGREGLDPAFADLCDIDDTSTEETNPYHWPLRMLTPLLSAERSARSFSKYMNFVGRLTEPFYDRVLAKDPPALLILAWWLGLVDSVHFWWMETRIKSECAAICMYLEYSDDPRVLALLEFPAQVCGTEDIIASAAQSASSAWEPHHHRYQHLEPTPSPVQKPKKPTSTDPAQESPP</sequence>
<organism evidence="1 2">
    <name type="scientific">Aspergillus melleus</name>
    <dbReference type="NCBI Taxonomy" id="138277"/>
    <lineage>
        <taxon>Eukaryota</taxon>
        <taxon>Fungi</taxon>
        <taxon>Dikarya</taxon>
        <taxon>Ascomycota</taxon>
        <taxon>Pezizomycotina</taxon>
        <taxon>Eurotiomycetes</taxon>
        <taxon>Eurotiomycetidae</taxon>
        <taxon>Eurotiales</taxon>
        <taxon>Aspergillaceae</taxon>
        <taxon>Aspergillus</taxon>
        <taxon>Aspergillus subgen. Circumdati</taxon>
    </lineage>
</organism>
<reference evidence="1 2" key="1">
    <citation type="journal article" date="2023" name="ACS Omega">
        <title>Identification of the Neoaspergillic Acid Biosynthesis Gene Cluster by Establishing an In Vitro CRISPR-Ribonucleoprotein Genetic System in Aspergillus melleus.</title>
        <authorList>
            <person name="Yuan B."/>
            <person name="Grau M.F."/>
            <person name="Murata R.M."/>
            <person name="Torok T."/>
            <person name="Venkateswaran K."/>
            <person name="Stajich J.E."/>
            <person name="Wang C.C.C."/>
        </authorList>
    </citation>
    <scope>NUCLEOTIDE SEQUENCE [LARGE SCALE GENOMIC DNA]</scope>
    <source>
        <strain evidence="1 2">IMV 1140</strain>
    </source>
</reference>
<proteinExistence type="predicted"/>
<evidence type="ECO:0000313" key="1">
    <source>
        <dbReference type="EMBL" id="KAK1145393.1"/>
    </source>
</evidence>
<dbReference type="EMBL" id="JAOPJF010000024">
    <property type="protein sequence ID" value="KAK1145393.1"/>
    <property type="molecule type" value="Genomic_DNA"/>
</dbReference>
<name>A0ACC3B4W4_9EURO</name>
<accession>A0ACC3B4W4</accession>